<protein>
    <submittedName>
        <fullName evidence="8">Putative permease</fullName>
    </submittedName>
</protein>
<feature type="transmembrane region" description="Helical" evidence="7">
    <location>
        <begin position="20"/>
        <end position="38"/>
    </location>
</feature>
<keyword evidence="4 7" id="KW-0812">Transmembrane</keyword>
<dbReference type="AlphaFoldDB" id="A0A4Y7RFH4"/>
<keyword evidence="6 7" id="KW-0472">Membrane</keyword>
<evidence type="ECO:0000313" key="8">
    <source>
        <dbReference type="EMBL" id="TEB07533.1"/>
    </source>
</evidence>
<evidence type="ECO:0000256" key="6">
    <source>
        <dbReference type="ARBA" id="ARBA00023136"/>
    </source>
</evidence>
<feature type="transmembrane region" description="Helical" evidence="7">
    <location>
        <begin position="332"/>
        <end position="352"/>
    </location>
</feature>
<name>A0A4Y7RFH4_9FIRM</name>
<reference evidence="8 9" key="1">
    <citation type="journal article" date="2018" name="Environ. Microbiol.">
        <title>Novel energy conservation strategies and behaviour of Pelotomaculum schinkii driving syntrophic propionate catabolism.</title>
        <authorList>
            <person name="Hidalgo-Ahumada C.A.P."/>
            <person name="Nobu M.K."/>
            <person name="Narihiro T."/>
            <person name="Tamaki H."/>
            <person name="Liu W.T."/>
            <person name="Kamagata Y."/>
            <person name="Stams A.J.M."/>
            <person name="Imachi H."/>
            <person name="Sousa D.Z."/>
        </authorList>
    </citation>
    <scope>NUCLEOTIDE SEQUENCE [LARGE SCALE GENOMIC DNA]</scope>
    <source>
        <strain evidence="8 9">HH</strain>
    </source>
</reference>
<evidence type="ECO:0000256" key="7">
    <source>
        <dbReference type="SAM" id="Phobius"/>
    </source>
</evidence>
<feature type="transmembrane region" description="Helical" evidence="7">
    <location>
        <begin position="118"/>
        <end position="138"/>
    </location>
</feature>
<dbReference type="GO" id="GO:0005886">
    <property type="term" value="C:plasma membrane"/>
    <property type="evidence" value="ECO:0007669"/>
    <property type="project" value="UniProtKB-SubCell"/>
</dbReference>
<gene>
    <name evidence="8" type="ORF">Psch_01087</name>
</gene>
<feature type="transmembrane region" description="Helical" evidence="7">
    <location>
        <begin position="59"/>
        <end position="83"/>
    </location>
</feature>
<dbReference type="RefSeq" id="WP_190239396.1">
    <property type="nucleotide sequence ID" value="NZ_QFGA01000001.1"/>
</dbReference>
<comment type="caution">
    <text evidence="8">The sequence shown here is derived from an EMBL/GenBank/DDBJ whole genome shotgun (WGS) entry which is preliminary data.</text>
</comment>
<comment type="similarity">
    <text evidence="2">Belongs to the UPF0718 family.</text>
</comment>
<evidence type="ECO:0000256" key="2">
    <source>
        <dbReference type="ARBA" id="ARBA00006386"/>
    </source>
</evidence>
<proteinExistence type="inferred from homology"/>
<feature type="transmembrane region" description="Helical" evidence="7">
    <location>
        <begin position="279"/>
        <end position="301"/>
    </location>
</feature>
<dbReference type="PANTHER" id="PTHR34184">
    <property type="entry name" value="UPF0718 PROTEIN YCGR"/>
    <property type="match status" value="1"/>
</dbReference>
<dbReference type="PANTHER" id="PTHR34184:SF4">
    <property type="entry name" value="UPF0718 PROTEIN YCGR"/>
    <property type="match status" value="1"/>
</dbReference>
<feature type="transmembrane region" description="Helical" evidence="7">
    <location>
        <begin position="236"/>
        <end position="258"/>
    </location>
</feature>
<dbReference type="InterPro" id="IPR005524">
    <property type="entry name" value="DUF318"/>
</dbReference>
<sequence length="362" mass="38233">MILELLQKVILASFDILNSASVWLVISFILAGLMHNLLSPDRLHRTLGNRKISSLVKATLSGMLLPICSCGVIPLGVGLYYSGAYLGPTLAFMTATPIINPAAILLAYGFLGPQIATIYLATGFVAPILIGMAGNALAGRELHAPGMENPVEMVNLESGAETSLAQKLSSGLHWGFFDMGVSVSKYVCIGMLLAGLMITLVPASFIQQYLGSPGMISIAGIAVLGAIMYVCAVGHIPFIAALIASGAAPGLAITFLMTGAATNLPELISMYKMIGRRTVVIYITVLTLSSLFVGYLTNLYLLPGFVPFFDLTSTRQTIGLANSLIFSAPGPLRYLCSAIITALGLHALWPGIKRALLKERVA</sequence>
<feature type="transmembrane region" description="Helical" evidence="7">
    <location>
        <begin position="210"/>
        <end position="230"/>
    </location>
</feature>
<comment type="subcellular location">
    <subcellularLocation>
        <location evidence="1">Cell membrane</location>
        <topology evidence="1">Multi-pass membrane protein</topology>
    </subcellularLocation>
</comment>
<feature type="transmembrane region" description="Helical" evidence="7">
    <location>
        <begin position="183"/>
        <end position="203"/>
    </location>
</feature>
<keyword evidence="3" id="KW-1003">Cell membrane</keyword>
<feature type="transmembrane region" description="Helical" evidence="7">
    <location>
        <begin position="89"/>
        <end position="111"/>
    </location>
</feature>
<evidence type="ECO:0000256" key="4">
    <source>
        <dbReference type="ARBA" id="ARBA00022692"/>
    </source>
</evidence>
<organism evidence="8 9">
    <name type="scientific">Pelotomaculum schinkii</name>
    <dbReference type="NCBI Taxonomy" id="78350"/>
    <lineage>
        <taxon>Bacteria</taxon>
        <taxon>Bacillati</taxon>
        <taxon>Bacillota</taxon>
        <taxon>Clostridia</taxon>
        <taxon>Eubacteriales</taxon>
        <taxon>Desulfotomaculaceae</taxon>
        <taxon>Pelotomaculum</taxon>
    </lineage>
</organism>
<keyword evidence="9" id="KW-1185">Reference proteome</keyword>
<dbReference type="Proteomes" id="UP000298324">
    <property type="component" value="Unassembled WGS sequence"/>
</dbReference>
<keyword evidence="5 7" id="KW-1133">Transmembrane helix</keyword>
<evidence type="ECO:0000256" key="1">
    <source>
        <dbReference type="ARBA" id="ARBA00004651"/>
    </source>
</evidence>
<evidence type="ECO:0000256" key="3">
    <source>
        <dbReference type="ARBA" id="ARBA00022475"/>
    </source>
</evidence>
<dbReference type="Pfam" id="PF03773">
    <property type="entry name" value="ArsP_1"/>
    <property type="match status" value="1"/>
</dbReference>
<evidence type="ECO:0000256" key="5">
    <source>
        <dbReference type="ARBA" id="ARBA00022989"/>
    </source>
</evidence>
<dbReference type="NCBIfam" id="NF040736">
    <property type="entry name" value="efflux_SaoE"/>
    <property type="match status" value="1"/>
</dbReference>
<dbReference type="EMBL" id="QFGA01000001">
    <property type="protein sequence ID" value="TEB07533.1"/>
    <property type="molecule type" value="Genomic_DNA"/>
</dbReference>
<accession>A0A4Y7RFH4</accession>
<evidence type="ECO:0000313" key="9">
    <source>
        <dbReference type="Proteomes" id="UP000298324"/>
    </source>
</evidence>
<dbReference type="InterPro" id="IPR052923">
    <property type="entry name" value="UPF0718"/>
</dbReference>